<dbReference type="InterPro" id="IPR043153">
    <property type="entry name" value="DENN_C"/>
</dbReference>
<sequence>MADKNDGSEGLKFNTSHLIQTTEEVARAFIAAASAATAQSARPSVVYSSKDESGSPMQKLQQQFSKIMKGFSSSPDLSGPYNPEVLTTQKRQWSRFQLKSLGNRCIREPSHLFESIVIVGLPPQADIHELENIALGRNDEDGKRPRNLFGNNHHQVHAISNLEPQVLFAYPPEKPLPLKYKDTLSFCLPGGVQVNAVERTPSFSELNEILLGQEQLKESNQSFVFRLQVADDSTLYGCCVLVEEIVQRPSKLVSMLMNEKPIFPRRSRYVITTPRCYCILSRLPFFELHFGVLQSILMEERLEWLTDGVSMLTLLSLEEACEENGICEGTEDTVQKQYLDGNTTEVDKSSESSTGVSSKELSDTDSSSGCKETQLDFVSKEGHRQDSSCAKEQSDVEMETVTRCDSPKVSDHCVPEDISSDQSGVKHHELDSAPDIQNESCARKNCDDSPQGNADDGQLDLFITDTILPLMRSRLCEDCESSPSSQDSPSESRNLRSDTLESDSEEPSSIGHGDLVRHNNILQWAKAKKYGSLQVVCQYYQLQWPARGSSLNFHPLEHLHPLSFHRPGETVLHIAGSTIELRSRDTSLEVAEMRNALFAEEESTALSTWAVASICGCLRLEHFWQVMTLFAAALLEKQIVIVCSNLGMLSASVLSIIPLIRPYQWQSLLIPVLPIDMMDFLDAPVPYIVGVQNKASDVLSRLSNAVVIDANRNQIKSSSVPQLPQHRELLSSLRPYHSILVGESYLARKRPVYECTDAQVEAAKGFLAVLRDYLDTLCSNLRSHTITNVQSNNDKVSLLLRESFIGSFPSRDRPFMKSLDAELNCTYRFRRMSCLHHFGSSSLWQLRDGLRAATDNSYTV</sequence>
<gene>
    <name evidence="3" type="ORF">PVAP13_1KG112153</name>
</gene>
<keyword evidence="4" id="KW-1185">Reference proteome</keyword>
<feature type="compositionally biased region" description="Basic and acidic residues" evidence="1">
    <location>
        <begin position="400"/>
        <end position="409"/>
    </location>
</feature>
<dbReference type="InterPro" id="IPR037516">
    <property type="entry name" value="Tripartite_DENN"/>
</dbReference>
<dbReference type="Proteomes" id="UP000823388">
    <property type="component" value="Chromosome 1K"/>
</dbReference>
<evidence type="ECO:0000259" key="2">
    <source>
        <dbReference type="PROSITE" id="PS50211"/>
    </source>
</evidence>
<dbReference type="Gene3D" id="3.40.50.11500">
    <property type="match status" value="1"/>
</dbReference>
<feature type="region of interest" description="Disordered" evidence="1">
    <location>
        <begin position="342"/>
        <end position="409"/>
    </location>
</feature>
<reference evidence="3 4" key="1">
    <citation type="submission" date="2020-05" db="EMBL/GenBank/DDBJ databases">
        <title>WGS assembly of Panicum virgatum.</title>
        <authorList>
            <person name="Lovell J.T."/>
            <person name="Jenkins J."/>
            <person name="Shu S."/>
            <person name="Juenger T.E."/>
            <person name="Schmutz J."/>
        </authorList>
    </citation>
    <scope>NUCLEOTIDE SEQUENCE [LARGE SCALE GENOMIC DNA]</scope>
    <source>
        <strain evidence="4">cv. AP13</strain>
    </source>
</reference>
<dbReference type="PANTHER" id="PTHR15288">
    <property type="entry name" value="DENN DOMAIN-CONTAINING PROTEIN 2"/>
    <property type="match status" value="1"/>
</dbReference>
<dbReference type="AlphaFoldDB" id="A0A8T0XKG3"/>
<dbReference type="InterPro" id="IPR001194">
    <property type="entry name" value="cDENN_dom"/>
</dbReference>
<dbReference type="PANTHER" id="PTHR15288:SF4">
    <property type="entry name" value="OS02G0777100 PROTEIN"/>
    <property type="match status" value="1"/>
</dbReference>
<dbReference type="Pfam" id="PF03456">
    <property type="entry name" value="uDENN"/>
    <property type="match status" value="1"/>
</dbReference>
<dbReference type="EMBL" id="CM029037">
    <property type="protein sequence ID" value="KAG2661952.1"/>
    <property type="molecule type" value="Genomic_DNA"/>
</dbReference>
<feature type="domain" description="UDENN" evidence="2">
    <location>
        <begin position="427"/>
        <end position="849"/>
    </location>
</feature>
<dbReference type="Pfam" id="PF02141">
    <property type="entry name" value="DENN"/>
    <property type="match status" value="1"/>
</dbReference>
<feature type="region of interest" description="Disordered" evidence="1">
    <location>
        <begin position="434"/>
        <end position="458"/>
    </location>
</feature>
<feature type="compositionally biased region" description="Low complexity" evidence="1">
    <location>
        <begin position="351"/>
        <end position="368"/>
    </location>
</feature>
<evidence type="ECO:0000256" key="1">
    <source>
        <dbReference type="SAM" id="MobiDB-lite"/>
    </source>
</evidence>
<comment type="caution">
    <text evidence="3">The sequence shown here is derived from an EMBL/GenBank/DDBJ whole genome shotgun (WGS) entry which is preliminary data.</text>
</comment>
<evidence type="ECO:0000313" key="3">
    <source>
        <dbReference type="EMBL" id="KAG2661952.1"/>
    </source>
</evidence>
<organism evidence="3 4">
    <name type="scientific">Panicum virgatum</name>
    <name type="common">Blackwell switchgrass</name>
    <dbReference type="NCBI Taxonomy" id="38727"/>
    <lineage>
        <taxon>Eukaryota</taxon>
        <taxon>Viridiplantae</taxon>
        <taxon>Streptophyta</taxon>
        <taxon>Embryophyta</taxon>
        <taxon>Tracheophyta</taxon>
        <taxon>Spermatophyta</taxon>
        <taxon>Magnoliopsida</taxon>
        <taxon>Liliopsida</taxon>
        <taxon>Poales</taxon>
        <taxon>Poaceae</taxon>
        <taxon>PACMAD clade</taxon>
        <taxon>Panicoideae</taxon>
        <taxon>Panicodae</taxon>
        <taxon>Paniceae</taxon>
        <taxon>Panicinae</taxon>
        <taxon>Panicum</taxon>
        <taxon>Panicum sect. Hiantes</taxon>
    </lineage>
</organism>
<proteinExistence type="predicted"/>
<protein>
    <recommendedName>
        <fullName evidence="2">UDENN domain-containing protein</fullName>
    </recommendedName>
</protein>
<name>A0A8T0XKG3_PANVG</name>
<dbReference type="Gene3D" id="3.30.450.200">
    <property type="match status" value="1"/>
</dbReference>
<evidence type="ECO:0000313" key="4">
    <source>
        <dbReference type="Proteomes" id="UP000823388"/>
    </source>
</evidence>
<dbReference type="SMART" id="SM00799">
    <property type="entry name" value="DENN"/>
    <property type="match status" value="1"/>
</dbReference>
<dbReference type="InterPro" id="IPR005113">
    <property type="entry name" value="uDENN_dom"/>
</dbReference>
<feature type="compositionally biased region" description="Low complexity" evidence="1">
    <location>
        <begin position="481"/>
        <end position="492"/>
    </location>
</feature>
<feature type="region of interest" description="Disordered" evidence="1">
    <location>
        <begin position="478"/>
        <end position="512"/>
    </location>
</feature>
<accession>A0A8T0XKG3</accession>
<dbReference type="InterPro" id="IPR051942">
    <property type="entry name" value="DENN_domain_containing_2"/>
</dbReference>
<dbReference type="PROSITE" id="PS50211">
    <property type="entry name" value="DENN"/>
    <property type="match status" value="1"/>
</dbReference>